<comment type="subcellular location">
    <subcellularLocation>
        <location evidence="1">Membrane</location>
        <topology evidence="1">Multi-pass membrane protein</topology>
    </subcellularLocation>
</comment>
<dbReference type="Proteomes" id="UP000191988">
    <property type="component" value="Unassembled WGS sequence"/>
</dbReference>
<dbReference type="RefSeq" id="WP_046801924.1">
    <property type="nucleotide sequence ID" value="NZ_LT009724.1"/>
</dbReference>
<dbReference type="Pfam" id="PF13564">
    <property type="entry name" value="DoxX_2"/>
    <property type="match status" value="1"/>
</dbReference>
<name>A0A1S7RDX7_9HYPH</name>
<keyword evidence="3 5" id="KW-1133">Transmembrane helix</keyword>
<evidence type="ECO:0008006" key="8">
    <source>
        <dbReference type="Google" id="ProtNLM"/>
    </source>
</evidence>
<keyword evidence="4 5" id="KW-0472">Membrane</keyword>
<organism evidence="6 7">
    <name type="scientific">Agrobacterium tomkonis CFBP 6623</name>
    <dbReference type="NCBI Taxonomy" id="1183432"/>
    <lineage>
        <taxon>Bacteria</taxon>
        <taxon>Pseudomonadati</taxon>
        <taxon>Pseudomonadota</taxon>
        <taxon>Alphaproteobacteria</taxon>
        <taxon>Hyphomicrobiales</taxon>
        <taxon>Rhizobiaceae</taxon>
        <taxon>Rhizobium/Agrobacterium group</taxon>
        <taxon>Agrobacterium</taxon>
        <taxon>Agrobacterium tumefaciens complex</taxon>
    </lineage>
</organism>
<keyword evidence="2 5" id="KW-0812">Transmembrane</keyword>
<sequence>MTARIDVWQRRCQWGLSSLYGLAGILHIVLPKPFLGITPAWVPEPEAVIFLTGLCEIAGAVGLLVPRLRKAAGIGLAFYAICVFPANIKHAIDSLGAVTVSPWQWSYHLIRLPLQPCLVWLALFAGNIVVWPFRRGEK</sequence>
<dbReference type="EMBL" id="FBWK01000049">
    <property type="protein sequence ID" value="CUX51081.1"/>
    <property type="molecule type" value="Genomic_DNA"/>
</dbReference>
<evidence type="ECO:0000313" key="7">
    <source>
        <dbReference type="Proteomes" id="UP000191988"/>
    </source>
</evidence>
<dbReference type="PANTHER" id="PTHR36974">
    <property type="entry name" value="MEMBRANE PROTEIN-RELATED"/>
    <property type="match status" value="1"/>
</dbReference>
<dbReference type="PANTHER" id="PTHR36974:SF1">
    <property type="entry name" value="DOXX FAMILY MEMBRANE PROTEIN"/>
    <property type="match status" value="1"/>
</dbReference>
<evidence type="ECO:0000313" key="6">
    <source>
        <dbReference type="EMBL" id="CUX51081.1"/>
    </source>
</evidence>
<feature type="transmembrane region" description="Helical" evidence="5">
    <location>
        <begin position="112"/>
        <end position="133"/>
    </location>
</feature>
<evidence type="ECO:0000256" key="2">
    <source>
        <dbReference type="ARBA" id="ARBA00022692"/>
    </source>
</evidence>
<feature type="transmembrane region" description="Helical" evidence="5">
    <location>
        <begin position="72"/>
        <end position="92"/>
    </location>
</feature>
<dbReference type="InterPro" id="IPR032808">
    <property type="entry name" value="DoxX"/>
</dbReference>
<dbReference type="STRING" id="1183432.AGR3A_Lc130333"/>
<accession>A0A1S7RDX7</accession>
<dbReference type="GO" id="GO:0016020">
    <property type="term" value="C:membrane"/>
    <property type="evidence" value="ECO:0007669"/>
    <property type="project" value="UniProtKB-SubCell"/>
</dbReference>
<evidence type="ECO:0000256" key="3">
    <source>
        <dbReference type="ARBA" id="ARBA00022989"/>
    </source>
</evidence>
<protein>
    <recommendedName>
        <fullName evidence="8">DoxX family protein</fullName>
    </recommendedName>
</protein>
<reference evidence="7" key="1">
    <citation type="submission" date="2016-01" db="EMBL/GenBank/DDBJ databases">
        <authorList>
            <person name="Regsiter A."/>
            <person name="william w."/>
        </authorList>
    </citation>
    <scope>NUCLEOTIDE SEQUENCE [LARGE SCALE GENOMIC DNA]</scope>
    <source>
        <strain evidence="7">CFBP 6623</strain>
    </source>
</reference>
<feature type="transmembrane region" description="Helical" evidence="5">
    <location>
        <begin position="47"/>
        <end position="65"/>
    </location>
</feature>
<feature type="transmembrane region" description="Helical" evidence="5">
    <location>
        <begin position="12"/>
        <end position="35"/>
    </location>
</feature>
<evidence type="ECO:0000256" key="1">
    <source>
        <dbReference type="ARBA" id="ARBA00004141"/>
    </source>
</evidence>
<evidence type="ECO:0000256" key="5">
    <source>
        <dbReference type="SAM" id="Phobius"/>
    </source>
</evidence>
<keyword evidence="7" id="KW-1185">Reference proteome</keyword>
<dbReference type="AlphaFoldDB" id="A0A1S7RDX7"/>
<evidence type="ECO:0000256" key="4">
    <source>
        <dbReference type="ARBA" id="ARBA00023136"/>
    </source>
</evidence>
<gene>
    <name evidence="6" type="ORF">AGR3A_Lc130333</name>
</gene>
<proteinExistence type="predicted"/>